<feature type="transmembrane region" description="Helical" evidence="1">
    <location>
        <begin position="99"/>
        <end position="118"/>
    </location>
</feature>
<keyword evidence="1" id="KW-0472">Membrane</keyword>
<dbReference type="EMBL" id="JAJEQM010000015">
    <property type="protein sequence ID" value="MCC2211221.1"/>
    <property type="molecule type" value="Genomic_DNA"/>
</dbReference>
<sequence>MTKEEFLDEIKKELGFMPYEEVIKAEKYFESYFNGSEADEKVIERFGSPKYAAQNYYRTHVANSNANIKPPKKNGVGIWALIIILILLSPILIPLAIAVGFFAVAIIFGILCIFPFAFFSGVSMWLGGAGMILKSFFAHAGFANMVMQIGVGCIFFGLGLFIAWATVVVCIKLFPWIIRKIVALGSRLFNKKA</sequence>
<keyword evidence="3" id="KW-1185">Reference proteome</keyword>
<feature type="transmembrane region" description="Helical" evidence="1">
    <location>
        <begin position="76"/>
        <end position="93"/>
    </location>
</feature>
<protein>
    <submittedName>
        <fullName evidence="2">DUF1700 domain-containing protein</fullName>
    </submittedName>
</protein>
<dbReference type="Pfam" id="PF22564">
    <property type="entry name" value="HAAS"/>
    <property type="match status" value="1"/>
</dbReference>
<keyword evidence="1" id="KW-1133">Transmembrane helix</keyword>
<dbReference type="AlphaFoldDB" id="A0AAE3JA91"/>
<reference evidence="2 3" key="1">
    <citation type="submission" date="2021-10" db="EMBL/GenBank/DDBJ databases">
        <title>Anaerobic single-cell dispensing facilitates the cultivation of human gut bacteria.</title>
        <authorList>
            <person name="Afrizal A."/>
        </authorList>
    </citation>
    <scope>NUCLEOTIDE SEQUENCE [LARGE SCALE GENOMIC DNA]</scope>
    <source>
        <strain evidence="2 3">CLA-AA-H232</strain>
    </source>
</reference>
<evidence type="ECO:0000313" key="2">
    <source>
        <dbReference type="EMBL" id="MCC2211221.1"/>
    </source>
</evidence>
<evidence type="ECO:0000313" key="3">
    <source>
        <dbReference type="Proteomes" id="UP001198242"/>
    </source>
</evidence>
<keyword evidence="1" id="KW-0812">Transmembrane</keyword>
<evidence type="ECO:0000256" key="1">
    <source>
        <dbReference type="SAM" id="Phobius"/>
    </source>
</evidence>
<proteinExistence type="predicted"/>
<accession>A0AAE3JA91</accession>
<dbReference type="Proteomes" id="UP001198242">
    <property type="component" value="Unassembled WGS sequence"/>
</dbReference>
<organism evidence="2 3">
    <name type="scientific">Hominilimicola fabiformis</name>
    <dbReference type="NCBI Taxonomy" id="2885356"/>
    <lineage>
        <taxon>Bacteria</taxon>
        <taxon>Bacillati</taxon>
        <taxon>Bacillota</taxon>
        <taxon>Clostridia</taxon>
        <taxon>Eubacteriales</taxon>
        <taxon>Oscillospiraceae</taxon>
        <taxon>Hominilimicola</taxon>
    </lineage>
</organism>
<comment type="caution">
    <text evidence="2">The sequence shown here is derived from an EMBL/GenBank/DDBJ whole genome shotgun (WGS) entry which is preliminary data.</text>
</comment>
<name>A0AAE3JA91_9FIRM</name>
<dbReference type="RefSeq" id="WP_308456834.1">
    <property type="nucleotide sequence ID" value="NZ_JAJEQM010000015.1"/>
</dbReference>
<gene>
    <name evidence="2" type="ORF">LKE05_10530</name>
</gene>